<dbReference type="PANTHER" id="PTHR24359:SF1">
    <property type="entry name" value="INHIBITOR OF NUCLEAR FACTOR KAPPA-B KINASE EPSILON SUBUNIT HOMOLOG 1-RELATED"/>
    <property type="match status" value="1"/>
</dbReference>
<dbReference type="SUPFAM" id="SSF56112">
    <property type="entry name" value="Protein kinase-like (PK-like)"/>
    <property type="match status" value="1"/>
</dbReference>
<dbReference type="PROSITE" id="PS00107">
    <property type="entry name" value="PROTEIN_KINASE_ATP"/>
    <property type="match status" value="1"/>
</dbReference>
<evidence type="ECO:0000313" key="5">
    <source>
        <dbReference type="Proteomes" id="UP000800200"/>
    </source>
</evidence>
<accession>A0A6A6DEQ7</accession>
<keyword evidence="4" id="KW-0418">Kinase</keyword>
<dbReference type="PANTHER" id="PTHR24359">
    <property type="entry name" value="SERINE/THREONINE-PROTEIN KINASE SBK1"/>
    <property type="match status" value="1"/>
</dbReference>
<dbReference type="PROSITE" id="PS50011">
    <property type="entry name" value="PROTEIN_KINASE_DOM"/>
    <property type="match status" value="1"/>
</dbReference>
<dbReference type="InterPro" id="IPR011009">
    <property type="entry name" value="Kinase-like_dom_sf"/>
</dbReference>
<dbReference type="AlphaFoldDB" id="A0A6A6DEQ7"/>
<keyword evidence="1" id="KW-0067">ATP-binding</keyword>
<feature type="binding site" evidence="1">
    <location>
        <position position="279"/>
    </location>
    <ligand>
        <name>ATP</name>
        <dbReference type="ChEBI" id="CHEBI:30616"/>
    </ligand>
</feature>
<dbReference type="Pfam" id="PF00069">
    <property type="entry name" value="Pkinase"/>
    <property type="match status" value="1"/>
</dbReference>
<protein>
    <submittedName>
        <fullName evidence="4">Kinase-like protein</fullName>
    </submittedName>
</protein>
<evidence type="ECO:0000256" key="1">
    <source>
        <dbReference type="PROSITE-ProRule" id="PRU10141"/>
    </source>
</evidence>
<sequence>MFQLARMDAMGKDSLLGKTPRFTDRAHRTVTGGAAFWPLITDTDRAAWHDRQPSPPDHSDSYQSSCCSEFEPNSIIPTRQMSSESLFDELSSLLVECPNTMGLQSFLPQSDLDKAITKESVKDALPFMVRALNGRLPEKVVQNAKKVFAILVIIAKPIAIKDLLAEGIADTHLPLSRGEGEEANVLLSANGAKFKSFSAFKHEATKLTKDFLEKQWLVQAPVMDTAGKHIILDQRCPLPFVEMDPIGAGQYSTVYRTALHASHQQGIKLHDKKHAVAVKEMKKEDAFNQELENLHVIQKIGNPHLMRHFATFKKGPVYYVVFPWAGGGSLKDFWEREDRNPRAPKLVLCALKELHDDSRNIRHGDLKPENILHFGRGCEGILVAADVSVSRVHGHQRTNMRRDPTKSLATTRSYEAPEAGIKQTAARSREYDIWSLGCIFLEFIIWLLYDEKAIDNFTSTRDPLDYPFYKIHEGKSVVHPKVVLAIQYIRDDERCKGSAALNALLSLIEEKLLLADVESRDTAEDVHRKLEEIYKKAEQDPVYLGTDFAPIPNKPLMFRRRASTNLIPSTTAIPE</sequence>
<dbReference type="Gene3D" id="1.10.510.10">
    <property type="entry name" value="Transferase(Phosphotransferase) domain 1"/>
    <property type="match status" value="1"/>
</dbReference>
<evidence type="ECO:0000313" key="4">
    <source>
        <dbReference type="EMBL" id="KAF2177974.1"/>
    </source>
</evidence>
<dbReference type="OrthoDB" id="4062651at2759"/>
<dbReference type="GO" id="GO:0005524">
    <property type="term" value="F:ATP binding"/>
    <property type="evidence" value="ECO:0007669"/>
    <property type="project" value="UniProtKB-UniRule"/>
</dbReference>
<dbReference type="SMART" id="SM00220">
    <property type="entry name" value="S_TKc"/>
    <property type="match status" value="1"/>
</dbReference>
<dbReference type="Gene3D" id="3.30.200.20">
    <property type="entry name" value="Phosphorylase Kinase, domain 1"/>
    <property type="match status" value="1"/>
</dbReference>
<dbReference type="EMBL" id="ML994680">
    <property type="protein sequence ID" value="KAF2177974.1"/>
    <property type="molecule type" value="Genomic_DNA"/>
</dbReference>
<feature type="compositionally biased region" description="Basic and acidic residues" evidence="2">
    <location>
        <begin position="47"/>
        <end position="60"/>
    </location>
</feature>
<dbReference type="InterPro" id="IPR000719">
    <property type="entry name" value="Prot_kinase_dom"/>
</dbReference>
<gene>
    <name evidence="4" type="ORF">K469DRAFT_696210</name>
</gene>
<organism evidence="4 5">
    <name type="scientific">Zopfia rhizophila CBS 207.26</name>
    <dbReference type="NCBI Taxonomy" id="1314779"/>
    <lineage>
        <taxon>Eukaryota</taxon>
        <taxon>Fungi</taxon>
        <taxon>Dikarya</taxon>
        <taxon>Ascomycota</taxon>
        <taxon>Pezizomycotina</taxon>
        <taxon>Dothideomycetes</taxon>
        <taxon>Dothideomycetes incertae sedis</taxon>
        <taxon>Zopfiaceae</taxon>
        <taxon>Zopfia</taxon>
    </lineage>
</organism>
<keyword evidence="4" id="KW-0808">Transferase</keyword>
<evidence type="ECO:0000259" key="3">
    <source>
        <dbReference type="PROSITE" id="PS50011"/>
    </source>
</evidence>
<evidence type="ECO:0000256" key="2">
    <source>
        <dbReference type="SAM" id="MobiDB-lite"/>
    </source>
</evidence>
<feature type="region of interest" description="Disordered" evidence="2">
    <location>
        <begin position="47"/>
        <end position="66"/>
    </location>
</feature>
<dbReference type="InterPro" id="IPR017441">
    <property type="entry name" value="Protein_kinase_ATP_BS"/>
</dbReference>
<dbReference type="GO" id="GO:0004674">
    <property type="term" value="F:protein serine/threonine kinase activity"/>
    <property type="evidence" value="ECO:0007669"/>
    <property type="project" value="TreeGrafter"/>
</dbReference>
<reference evidence="4" key="1">
    <citation type="journal article" date="2020" name="Stud. Mycol.">
        <title>101 Dothideomycetes genomes: a test case for predicting lifestyles and emergence of pathogens.</title>
        <authorList>
            <person name="Haridas S."/>
            <person name="Albert R."/>
            <person name="Binder M."/>
            <person name="Bloem J."/>
            <person name="Labutti K."/>
            <person name="Salamov A."/>
            <person name="Andreopoulos B."/>
            <person name="Baker S."/>
            <person name="Barry K."/>
            <person name="Bills G."/>
            <person name="Bluhm B."/>
            <person name="Cannon C."/>
            <person name="Castanera R."/>
            <person name="Culley D."/>
            <person name="Daum C."/>
            <person name="Ezra D."/>
            <person name="Gonzalez J."/>
            <person name="Henrissat B."/>
            <person name="Kuo A."/>
            <person name="Liang C."/>
            <person name="Lipzen A."/>
            <person name="Lutzoni F."/>
            <person name="Magnuson J."/>
            <person name="Mondo S."/>
            <person name="Nolan M."/>
            <person name="Ohm R."/>
            <person name="Pangilinan J."/>
            <person name="Park H.-J."/>
            <person name="Ramirez L."/>
            <person name="Alfaro M."/>
            <person name="Sun H."/>
            <person name="Tritt A."/>
            <person name="Yoshinaga Y."/>
            <person name="Zwiers L.-H."/>
            <person name="Turgeon B."/>
            <person name="Goodwin S."/>
            <person name="Spatafora J."/>
            <person name="Crous P."/>
            <person name="Grigoriev I."/>
        </authorList>
    </citation>
    <scope>NUCLEOTIDE SEQUENCE</scope>
    <source>
        <strain evidence="4">CBS 207.26</strain>
    </source>
</reference>
<dbReference type="CDD" id="cd00180">
    <property type="entry name" value="PKc"/>
    <property type="match status" value="1"/>
</dbReference>
<feature type="domain" description="Protein kinase" evidence="3">
    <location>
        <begin position="240"/>
        <end position="530"/>
    </location>
</feature>
<keyword evidence="5" id="KW-1185">Reference proteome</keyword>
<dbReference type="Proteomes" id="UP000800200">
    <property type="component" value="Unassembled WGS sequence"/>
</dbReference>
<keyword evidence="1" id="KW-0547">Nucleotide-binding</keyword>
<name>A0A6A6DEQ7_9PEZI</name>
<proteinExistence type="predicted"/>